<dbReference type="RefSeq" id="WP_059351657.1">
    <property type="nucleotide sequence ID" value="NZ_LDYG01000042.1"/>
</dbReference>
<gene>
    <name evidence="6" type="ORF">Q75_13485</name>
</gene>
<accession>A0A147K604</accession>
<dbReference type="GO" id="GO:0030170">
    <property type="term" value="F:pyridoxal phosphate binding"/>
    <property type="evidence" value="ECO:0007669"/>
    <property type="project" value="TreeGrafter"/>
</dbReference>
<dbReference type="GO" id="GO:0008483">
    <property type="term" value="F:transaminase activity"/>
    <property type="evidence" value="ECO:0007669"/>
    <property type="project" value="UniProtKB-KW"/>
</dbReference>
<dbReference type="Pfam" id="PF01041">
    <property type="entry name" value="DegT_DnrJ_EryC1"/>
    <property type="match status" value="1"/>
</dbReference>
<evidence type="ECO:0000256" key="2">
    <source>
        <dbReference type="ARBA" id="ARBA00037999"/>
    </source>
</evidence>
<dbReference type="EMBL" id="LDYG01000042">
    <property type="protein sequence ID" value="KUP05257.1"/>
    <property type="molecule type" value="Genomic_DNA"/>
</dbReference>
<evidence type="ECO:0000256" key="1">
    <source>
        <dbReference type="ARBA" id="ARBA00022898"/>
    </source>
</evidence>
<dbReference type="Gene3D" id="3.40.640.10">
    <property type="entry name" value="Type I PLP-dependent aspartate aminotransferase-like (Major domain)"/>
    <property type="match status" value="1"/>
</dbReference>
<dbReference type="Proteomes" id="UP000074108">
    <property type="component" value="Unassembled WGS sequence"/>
</dbReference>
<feature type="active site" description="Proton acceptor" evidence="3">
    <location>
        <position position="181"/>
    </location>
</feature>
<evidence type="ECO:0000313" key="6">
    <source>
        <dbReference type="EMBL" id="KUP05257.1"/>
    </source>
</evidence>
<keyword evidence="7" id="KW-1185">Reference proteome</keyword>
<sequence>MIPVTQPYLPPIEDYQLLLNNLWKSKWVTNNGELSQKLESDLTNFLGVNSLHYVTNGTIALQIALKALDIEGDVLTTPFSFIATSSSILWEKCNPIYVDIRPDTLNIDETKIEQLITNKTKAILATHVFGIPCNVEEIKRIAKRNNLFVIYDAAHAFGVTYKDKSLVSYGDISTLSFHATKLFHTIEGGAIINNCRGIDNKIESIRNFGIDKRTGQIDYIGINGKNSEFHAAIGLCLLNQIDSLISERKLLTNMYDSELNQYISKPYIPKDTLYNYAYYPVIFKNQKQTEEVLNILNSNQISARRYFNPSLNELVFLDNKYKCRNSEDLSNRILCLPLYNGLEVNVLKKIIMLITKKLS</sequence>
<dbReference type="PANTHER" id="PTHR30244:SF9">
    <property type="entry name" value="PROTEIN RV3402C"/>
    <property type="match status" value="1"/>
</dbReference>
<comment type="similarity">
    <text evidence="2 5">Belongs to the DegT/DnrJ/EryC1 family.</text>
</comment>
<evidence type="ECO:0000256" key="4">
    <source>
        <dbReference type="PIRSR" id="PIRSR000390-2"/>
    </source>
</evidence>
<dbReference type="AlphaFoldDB" id="A0A147K604"/>
<dbReference type="InterPro" id="IPR015424">
    <property type="entry name" value="PyrdxlP-dep_Trfase"/>
</dbReference>
<dbReference type="CDD" id="cd00616">
    <property type="entry name" value="AHBA_syn"/>
    <property type="match status" value="1"/>
</dbReference>
<reference evidence="6 7" key="1">
    <citation type="journal article" date="2016" name="Front. Microbiol.">
        <title>Microevolution Analysis of Bacillus coahuilensis Unveils Differences in Phosphorus Acquisition Strategies and Their Regulation.</title>
        <authorList>
            <person name="Gomez-Lunar Z."/>
            <person name="Hernandez-Gonzalez I."/>
            <person name="Rodriguez-Torres M.D."/>
            <person name="Souza V."/>
            <person name="Olmedo-Alvarez G."/>
        </authorList>
    </citation>
    <scope>NUCLEOTIDE SEQUENCE [LARGE SCALE GENOMIC DNA]</scope>
    <source>
        <strain evidence="7">p1.1.43</strain>
    </source>
</reference>
<proteinExistence type="inferred from homology"/>
<keyword evidence="6" id="KW-0808">Transferase</keyword>
<dbReference type="GO" id="GO:0000271">
    <property type="term" value="P:polysaccharide biosynthetic process"/>
    <property type="evidence" value="ECO:0007669"/>
    <property type="project" value="TreeGrafter"/>
</dbReference>
<evidence type="ECO:0000313" key="7">
    <source>
        <dbReference type="Proteomes" id="UP000074108"/>
    </source>
</evidence>
<dbReference type="PATRIC" id="fig|1150625.3.peg.2838"/>
<comment type="caution">
    <text evidence="6">The sequence shown here is derived from an EMBL/GenBank/DDBJ whole genome shotgun (WGS) entry which is preliminary data.</text>
</comment>
<keyword evidence="1 4" id="KW-0663">Pyridoxal phosphate</keyword>
<keyword evidence="6" id="KW-0032">Aminotransferase</keyword>
<protein>
    <submittedName>
        <fullName evidence="6">Aminotransferase DegT</fullName>
    </submittedName>
</protein>
<organism evidence="6 7">
    <name type="scientific">Bacillus coahuilensis p1.1.43</name>
    <dbReference type="NCBI Taxonomy" id="1150625"/>
    <lineage>
        <taxon>Bacteria</taxon>
        <taxon>Bacillati</taxon>
        <taxon>Bacillota</taxon>
        <taxon>Bacilli</taxon>
        <taxon>Bacillales</taxon>
        <taxon>Bacillaceae</taxon>
        <taxon>Bacillus</taxon>
    </lineage>
</organism>
<dbReference type="PANTHER" id="PTHR30244">
    <property type="entry name" value="TRANSAMINASE"/>
    <property type="match status" value="1"/>
</dbReference>
<dbReference type="STRING" id="1150625.Q75_13485"/>
<dbReference type="InterPro" id="IPR015421">
    <property type="entry name" value="PyrdxlP-dep_Trfase_major"/>
</dbReference>
<dbReference type="InterPro" id="IPR000653">
    <property type="entry name" value="DegT/StrS_aminotransferase"/>
</dbReference>
<dbReference type="PIRSF" id="PIRSF000390">
    <property type="entry name" value="PLP_StrS"/>
    <property type="match status" value="1"/>
</dbReference>
<feature type="modified residue" description="N6-(pyridoxal phosphate)lysine" evidence="4">
    <location>
        <position position="181"/>
    </location>
</feature>
<dbReference type="SUPFAM" id="SSF53383">
    <property type="entry name" value="PLP-dependent transferases"/>
    <property type="match status" value="1"/>
</dbReference>
<name>A0A147K604_9BACI</name>
<evidence type="ECO:0000256" key="5">
    <source>
        <dbReference type="RuleBase" id="RU004508"/>
    </source>
</evidence>
<dbReference type="OrthoDB" id="9810913at2"/>
<evidence type="ECO:0000256" key="3">
    <source>
        <dbReference type="PIRSR" id="PIRSR000390-1"/>
    </source>
</evidence>